<evidence type="ECO:0000313" key="2">
    <source>
        <dbReference type="EMBL" id="KAK7471524.1"/>
    </source>
</evidence>
<comment type="caution">
    <text evidence="2">The sequence shown here is derived from an EMBL/GenBank/DDBJ whole genome shotgun (WGS) entry which is preliminary data.</text>
</comment>
<organism evidence="2 3">
    <name type="scientific">Batillaria attramentaria</name>
    <dbReference type="NCBI Taxonomy" id="370345"/>
    <lineage>
        <taxon>Eukaryota</taxon>
        <taxon>Metazoa</taxon>
        <taxon>Spiralia</taxon>
        <taxon>Lophotrochozoa</taxon>
        <taxon>Mollusca</taxon>
        <taxon>Gastropoda</taxon>
        <taxon>Caenogastropoda</taxon>
        <taxon>Sorbeoconcha</taxon>
        <taxon>Cerithioidea</taxon>
        <taxon>Batillariidae</taxon>
        <taxon>Batillaria</taxon>
    </lineage>
</organism>
<dbReference type="Proteomes" id="UP001519460">
    <property type="component" value="Unassembled WGS sequence"/>
</dbReference>
<proteinExistence type="predicted"/>
<gene>
    <name evidence="2" type="ORF">BaRGS_00035863</name>
</gene>
<protein>
    <submittedName>
        <fullName evidence="2">Uncharacterized protein</fullName>
    </submittedName>
</protein>
<keyword evidence="3" id="KW-1185">Reference proteome</keyword>
<accession>A0ABD0JDP4</accession>
<feature type="compositionally biased region" description="Basic and acidic residues" evidence="1">
    <location>
        <begin position="12"/>
        <end position="22"/>
    </location>
</feature>
<dbReference type="AlphaFoldDB" id="A0ABD0JDP4"/>
<evidence type="ECO:0000313" key="3">
    <source>
        <dbReference type="Proteomes" id="UP001519460"/>
    </source>
</evidence>
<feature type="region of interest" description="Disordered" evidence="1">
    <location>
        <begin position="1"/>
        <end position="22"/>
    </location>
</feature>
<evidence type="ECO:0000256" key="1">
    <source>
        <dbReference type="SAM" id="MobiDB-lite"/>
    </source>
</evidence>
<name>A0ABD0JDP4_9CAEN</name>
<reference evidence="2 3" key="1">
    <citation type="journal article" date="2023" name="Sci. Data">
        <title>Genome assembly of the Korean intertidal mud-creeper Batillaria attramentaria.</title>
        <authorList>
            <person name="Patra A.K."/>
            <person name="Ho P.T."/>
            <person name="Jun S."/>
            <person name="Lee S.J."/>
            <person name="Kim Y."/>
            <person name="Won Y.J."/>
        </authorList>
    </citation>
    <scope>NUCLEOTIDE SEQUENCE [LARGE SCALE GENOMIC DNA]</scope>
    <source>
        <strain evidence="2">Wonlab-2016</strain>
    </source>
</reference>
<sequence>MLWKRQASTAKHFKDSTRKWHTSSHPDIHFITASCFRRRLHDGNNRLVSTRDKYSRIINSDPSLTLSASSRLSGVLEQHLYPDDFSRQD</sequence>
<dbReference type="EMBL" id="JACVVK020000490">
    <property type="protein sequence ID" value="KAK7471524.1"/>
    <property type="molecule type" value="Genomic_DNA"/>
</dbReference>